<keyword evidence="3" id="KW-1185">Reference proteome</keyword>
<dbReference type="GO" id="GO:0050660">
    <property type="term" value="F:flavin adenine dinucleotide binding"/>
    <property type="evidence" value="ECO:0007669"/>
    <property type="project" value="UniProtKB-UniRule"/>
</dbReference>
<keyword evidence="1" id="KW-0521">NADP</keyword>
<feature type="binding site" evidence="1">
    <location>
        <position position="328"/>
    </location>
    <ligand>
        <name>dUMP</name>
        <dbReference type="ChEBI" id="CHEBI:246422"/>
        <note>ligand shared between dimeric partners</note>
    </ligand>
</feature>
<organism evidence="2 3">
    <name type="scientific">Fervidicola ferrireducens</name>
    <dbReference type="NCBI Taxonomy" id="520764"/>
    <lineage>
        <taxon>Bacteria</taxon>
        <taxon>Bacillati</taxon>
        <taxon>Bacillota</taxon>
        <taxon>Clostridia</taxon>
        <taxon>Thermosediminibacterales</taxon>
        <taxon>Thermosediminibacteraceae</taxon>
        <taxon>Fervidicola</taxon>
    </lineage>
</organism>
<dbReference type="EMBL" id="LOED01000033">
    <property type="protein sequence ID" value="KXG75121.1"/>
    <property type="molecule type" value="Genomic_DNA"/>
</dbReference>
<evidence type="ECO:0000256" key="1">
    <source>
        <dbReference type="HAMAP-Rule" id="MF_01408"/>
    </source>
</evidence>
<comment type="caution">
    <text evidence="2">The sequence shown here is derived from an EMBL/GenBank/DDBJ whole genome shotgun (WGS) entry which is preliminary data.</text>
</comment>
<dbReference type="InterPro" id="IPR003669">
    <property type="entry name" value="Thymidylate_synthase_ThyX"/>
</dbReference>
<dbReference type="SUPFAM" id="SSF55608">
    <property type="entry name" value="Homing endonucleases"/>
    <property type="match status" value="1"/>
</dbReference>
<feature type="binding site" evidence="1">
    <location>
        <begin position="79"/>
        <end position="81"/>
    </location>
    <ligand>
        <name>FAD</name>
        <dbReference type="ChEBI" id="CHEBI:57692"/>
        <note>ligand shared between neighboring subunits</note>
    </ligand>
</feature>
<feature type="binding site" description="in other chain" evidence="1">
    <location>
        <begin position="89"/>
        <end position="91"/>
    </location>
    <ligand>
        <name>dUMP</name>
        <dbReference type="ChEBI" id="CHEBI:246422"/>
        <note>ligand shared between dimeric partners</note>
    </ligand>
</feature>
<comment type="catalytic activity">
    <reaction evidence="1">
        <text>dUMP + (6R)-5,10-methylene-5,6,7,8-tetrahydrofolate + NADPH + H(+) = dTMP + (6S)-5,6,7,8-tetrahydrofolate + NADP(+)</text>
        <dbReference type="Rhea" id="RHEA:29043"/>
        <dbReference type="ChEBI" id="CHEBI:15378"/>
        <dbReference type="ChEBI" id="CHEBI:15636"/>
        <dbReference type="ChEBI" id="CHEBI:57453"/>
        <dbReference type="ChEBI" id="CHEBI:57783"/>
        <dbReference type="ChEBI" id="CHEBI:58349"/>
        <dbReference type="ChEBI" id="CHEBI:63528"/>
        <dbReference type="ChEBI" id="CHEBI:246422"/>
        <dbReference type="EC" id="2.1.1.148"/>
    </reaction>
</comment>
<proteinExistence type="inferred from homology"/>
<feature type="binding site" evidence="1">
    <location>
        <position position="323"/>
    </location>
    <ligand>
        <name>FAD</name>
        <dbReference type="ChEBI" id="CHEBI:57692"/>
        <note>ligand shared between neighboring subunits</note>
    </ligand>
</feature>
<dbReference type="GO" id="GO:0050797">
    <property type="term" value="F:thymidylate synthase (FAD) activity"/>
    <property type="evidence" value="ECO:0007669"/>
    <property type="project" value="UniProtKB-UniRule"/>
</dbReference>
<dbReference type="PANTHER" id="PTHR34934">
    <property type="entry name" value="FLAVIN-DEPENDENT THYMIDYLATE SYNTHASE"/>
    <property type="match status" value="1"/>
</dbReference>
<dbReference type="InterPro" id="IPR036098">
    <property type="entry name" value="Thymidylate_synthase_ThyX_sf"/>
</dbReference>
<keyword evidence="1" id="KW-0545">Nucleotide biosynthesis</keyword>
<feature type="binding site" evidence="1">
    <location>
        <position position="55"/>
    </location>
    <ligand>
        <name>FAD</name>
        <dbReference type="ChEBI" id="CHEBI:57692"/>
        <note>ligand shared between neighboring subunits</note>
    </ligand>
</feature>
<dbReference type="EC" id="2.1.1.148" evidence="1"/>
<dbReference type="GO" id="GO:0032259">
    <property type="term" value="P:methylation"/>
    <property type="evidence" value="ECO:0007669"/>
    <property type="project" value="UniProtKB-KW"/>
</dbReference>
<gene>
    <name evidence="1 2" type="primary">thyX</name>
    <name evidence="2" type="ORF">AN618_20500</name>
</gene>
<keyword evidence="1" id="KW-0274">FAD</keyword>
<dbReference type="InParanoid" id="A0A140L3J6"/>
<name>A0A140L3J6_9FIRM</name>
<keyword evidence="1 2" id="KW-0489">Methyltransferase</keyword>
<dbReference type="GO" id="GO:0006235">
    <property type="term" value="P:dTTP biosynthetic process"/>
    <property type="evidence" value="ECO:0007669"/>
    <property type="project" value="UniProtKB-UniRule"/>
</dbReference>
<dbReference type="Pfam" id="PF02511">
    <property type="entry name" value="Thy1"/>
    <property type="match status" value="2"/>
</dbReference>
<evidence type="ECO:0000313" key="2">
    <source>
        <dbReference type="EMBL" id="KXG75121.1"/>
    </source>
</evidence>
<dbReference type="PROSITE" id="PS51331">
    <property type="entry name" value="THYX"/>
    <property type="match status" value="1"/>
</dbReference>
<dbReference type="Gene3D" id="3.30.1360.170">
    <property type="match status" value="2"/>
</dbReference>
<sequence>MRVTVLTYTPEPEKTVAAAARLCYSRIGAMGIMENLTDEKVASFIQKLINSGHMSPLEHVSFTFAVEGVSRTLLAQLTRHRIASYSVQSLRYNNPFEEELSNQDEVQTTCLKAQNRAYLQGFASSGKYIALVGGDIKEDELEEIRKNPPDKIDREYLGHFLRGLFDADGKITDDGFSLSFPEKFHSILSQTPFEFEQKGESLVLSGKKAVDFCLFIYNGLDFVRSLYSREKLANLCKRAPEFFSKIKTQARDYIAQRYYCVLPAEIEKNIDAILTYIAALENSKMAYLEMVKMGVDKEDARYILPMGTCTNLVVTMNARSLYNFFNLRCCERAQSEIRQLARMMLNEVRKIAPNLFKKAGAPCEATGYCPEGAFSCGKYPVRN</sequence>
<dbReference type="AlphaFoldDB" id="A0A140L3J6"/>
<dbReference type="PATRIC" id="fig|520764.3.peg.2196"/>
<dbReference type="UniPathway" id="UPA00575"/>
<evidence type="ECO:0000313" key="3">
    <source>
        <dbReference type="Proteomes" id="UP000070427"/>
    </source>
</evidence>
<dbReference type="PANTHER" id="PTHR34934:SF1">
    <property type="entry name" value="FLAVIN-DEPENDENT THYMIDYLATE SYNTHASE"/>
    <property type="match status" value="1"/>
</dbReference>
<comment type="function">
    <text evidence="1">Catalyzes the reductive methylation of 2'-deoxyuridine-5'-monophosphate (dUMP) to 2'-deoxythymidine-5'-monophosphate (dTMP) while utilizing 5,10-methylenetetrahydrofolate (mTHF) as the methyl donor, and NADPH and FADH(2) as the reductant.</text>
</comment>
<comment type="subunit">
    <text evidence="1">Homotetramer.</text>
</comment>
<dbReference type="InterPro" id="IPR027434">
    <property type="entry name" value="Homing_endonucl"/>
</dbReference>
<dbReference type="NCBIfam" id="TIGR02170">
    <property type="entry name" value="thyX"/>
    <property type="match status" value="1"/>
</dbReference>
<dbReference type="GO" id="GO:0070402">
    <property type="term" value="F:NADPH binding"/>
    <property type="evidence" value="ECO:0007669"/>
    <property type="project" value="TreeGrafter"/>
</dbReference>
<comment type="cofactor">
    <cofactor evidence="1">
        <name>FAD</name>
        <dbReference type="ChEBI" id="CHEBI:57692"/>
    </cofactor>
    <text evidence="1">Binds 4 FAD per tetramer. Each FAD binding site is formed by three monomers.</text>
</comment>
<feature type="active site" description="Involved in ionization of N3 of dUMP, leading to its activation" evidence="1">
    <location>
        <position position="328"/>
    </location>
</feature>
<feature type="binding site" description="in other chain" evidence="1">
    <location>
        <position position="301"/>
    </location>
    <ligand>
        <name>dUMP</name>
        <dbReference type="ChEBI" id="CHEBI:246422"/>
        <note>ligand shared between dimeric partners</note>
    </ligand>
</feature>
<dbReference type="GO" id="GO:0004799">
    <property type="term" value="F:thymidylate synthase activity"/>
    <property type="evidence" value="ECO:0007669"/>
    <property type="project" value="TreeGrafter"/>
</dbReference>
<dbReference type="STRING" id="520764.AN618_20500"/>
<reference evidence="2 3" key="1">
    <citation type="submission" date="2015-12" db="EMBL/GenBank/DDBJ databases">
        <title>Draft genome sequnece of Fervidicola ferrireducens strain Y170.</title>
        <authorList>
            <person name="Patel B.K."/>
        </authorList>
    </citation>
    <scope>NUCLEOTIDE SEQUENCE [LARGE SCALE GENOMIC DNA]</scope>
    <source>
        <strain evidence="2 3">Y170</strain>
    </source>
</reference>
<dbReference type="Proteomes" id="UP000070427">
    <property type="component" value="Unassembled WGS sequence"/>
</dbReference>
<keyword evidence="1" id="KW-0285">Flavoprotein</keyword>
<dbReference type="CDD" id="cd20175">
    <property type="entry name" value="ThyX"/>
    <property type="match status" value="1"/>
</dbReference>
<feature type="binding site" evidence="1">
    <location>
        <begin position="317"/>
        <end position="319"/>
    </location>
    <ligand>
        <name>FAD</name>
        <dbReference type="ChEBI" id="CHEBI:57692"/>
        <note>ligand shared between neighboring subunits</note>
    </ligand>
</feature>
<feature type="binding site" evidence="1">
    <location>
        <begin position="76"/>
        <end position="79"/>
    </location>
    <ligand>
        <name>dUMP</name>
        <dbReference type="ChEBI" id="CHEBI:246422"/>
        <note>ligand shared between dimeric partners</note>
    </ligand>
</feature>
<dbReference type="GO" id="GO:0006231">
    <property type="term" value="P:dTMP biosynthetic process"/>
    <property type="evidence" value="ECO:0007669"/>
    <property type="project" value="UniProtKB-UniRule"/>
</dbReference>
<accession>A0A140L3J6</accession>
<keyword evidence="1 2" id="KW-0808">Transferase</keyword>
<protein>
    <recommendedName>
        <fullName evidence="1">Flavin-dependent thymidylate synthase</fullName>
        <shortName evidence="1">FDTS</shortName>
        <ecNumber evidence="1">2.1.1.148</ecNumber>
    </recommendedName>
    <alternativeName>
        <fullName evidence="1">FAD-dependent thymidylate synthase</fullName>
    </alternativeName>
    <alternativeName>
        <fullName evidence="1">Thymidylate synthase ThyX</fullName>
        <shortName evidence="1">TS</shortName>
        <shortName evidence="1">TSase</shortName>
    </alternativeName>
</protein>
<dbReference type="HAMAP" id="MF_01408">
    <property type="entry name" value="ThyX"/>
    <property type="match status" value="1"/>
</dbReference>
<comment type="pathway">
    <text evidence="1">Pyrimidine metabolism; dTTP biosynthesis.</text>
</comment>
<comment type="similarity">
    <text evidence="1">Belongs to the thymidylate synthase ThyX family.</text>
</comment>
<dbReference type="SUPFAM" id="SSF69796">
    <property type="entry name" value="Thymidylate synthase-complementing protein Thy1"/>
    <property type="match status" value="2"/>
</dbReference>
<comment type="caution">
    <text evidence="1">Lacks conserved residue(s) required for the propagation of feature annotation.</text>
</comment>